<comment type="caution">
    <text evidence="3">The sequence shown here is derived from an EMBL/GenBank/DDBJ whole genome shotgun (WGS) entry which is preliminary data.</text>
</comment>
<dbReference type="PRINTS" id="PR00080">
    <property type="entry name" value="SDRFAMILY"/>
</dbReference>
<dbReference type="SUPFAM" id="SSF51735">
    <property type="entry name" value="NAD(P)-binding Rossmann-fold domains"/>
    <property type="match status" value="1"/>
</dbReference>
<dbReference type="FunFam" id="3.40.50.720:FF:000084">
    <property type="entry name" value="Short-chain dehydrogenase reductase"/>
    <property type="match status" value="1"/>
</dbReference>
<dbReference type="PANTHER" id="PTHR24321:SF8">
    <property type="entry name" value="ESTRADIOL 17-BETA-DEHYDROGENASE 8-RELATED"/>
    <property type="match status" value="1"/>
</dbReference>
<dbReference type="InterPro" id="IPR002347">
    <property type="entry name" value="SDR_fam"/>
</dbReference>
<gene>
    <name evidence="3" type="ORF">HDG40_001717</name>
</gene>
<dbReference type="Gene3D" id="3.40.50.720">
    <property type="entry name" value="NAD(P)-binding Rossmann-like Domain"/>
    <property type="match status" value="1"/>
</dbReference>
<dbReference type="EMBL" id="JACHDD010000003">
    <property type="protein sequence ID" value="MBB5423573.1"/>
    <property type="molecule type" value="Genomic_DNA"/>
</dbReference>
<accession>A0A7W8Q598</accession>
<dbReference type="PRINTS" id="PR00081">
    <property type="entry name" value="GDHRDH"/>
</dbReference>
<protein>
    <submittedName>
        <fullName evidence="3">NAD(P)-dependent dehydrogenase (Short-subunit alcohol dehydrogenase family)</fullName>
    </submittedName>
</protein>
<dbReference type="GO" id="GO:0016491">
    <property type="term" value="F:oxidoreductase activity"/>
    <property type="evidence" value="ECO:0007669"/>
    <property type="project" value="UniProtKB-KW"/>
</dbReference>
<dbReference type="AlphaFoldDB" id="A0A7W8Q598"/>
<dbReference type="InterPro" id="IPR036291">
    <property type="entry name" value="NAD(P)-bd_dom_sf"/>
</dbReference>
<name>A0A7W8Q598_PARAM</name>
<keyword evidence="4" id="KW-1185">Reference proteome</keyword>
<dbReference type="PANTHER" id="PTHR24321">
    <property type="entry name" value="DEHYDROGENASES, SHORT CHAIN"/>
    <property type="match status" value="1"/>
</dbReference>
<evidence type="ECO:0000313" key="4">
    <source>
        <dbReference type="Proteomes" id="UP000592780"/>
    </source>
</evidence>
<evidence type="ECO:0000313" key="3">
    <source>
        <dbReference type="EMBL" id="MBB5423573.1"/>
    </source>
</evidence>
<reference evidence="3 4" key="1">
    <citation type="submission" date="2020-08" db="EMBL/GenBank/DDBJ databases">
        <title>Genomic Encyclopedia of Type Strains, Phase IV (KMG-V): Genome sequencing to study the core and pangenomes of soil and plant-associated prokaryotes.</title>
        <authorList>
            <person name="Whitman W."/>
        </authorList>
    </citation>
    <scope>NUCLEOTIDE SEQUENCE [LARGE SCALE GENOMIC DNA]</scope>
    <source>
        <strain evidence="3 4">JPY158</strain>
    </source>
</reference>
<dbReference type="CDD" id="cd05233">
    <property type="entry name" value="SDR_c"/>
    <property type="match status" value="1"/>
</dbReference>
<dbReference type="RefSeq" id="WP_018436128.1">
    <property type="nucleotide sequence ID" value="NZ_JACHDD010000003.1"/>
</dbReference>
<dbReference type="OrthoDB" id="156828at2"/>
<dbReference type="Proteomes" id="UP000592780">
    <property type="component" value="Unassembled WGS sequence"/>
</dbReference>
<proteinExistence type="inferred from homology"/>
<keyword evidence="2" id="KW-0560">Oxidoreductase</keyword>
<evidence type="ECO:0000256" key="1">
    <source>
        <dbReference type="ARBA" id="ARBA00006484"/>
    </source>
</evidence>
<dbReference type="Pfam" id="PF13561">
    <property type="entry name" value="adh_short_C2"/>
    <property type="match status" value="1"/>
</dbReference>
<sequence>MKRLDGKIALVMGASRVGNMGQAITRRFVDEGATVVIAGRSAEGLQSFAREIGAPVSAKLCDVASKSAVSQLVEDVVHAHGRLDIAVNAAATGHYGAFEETSEAEIDEMLSIIFKGGFFFMQSAVGAMKHSGGGSIINISSAVATIMFENHAAYMGAKAGLEHITRSVANEFGRFGIRANCIAPGLTETPMLGGFVSPGMTDAFIKEMPLGRLNTVEDIANAAVFVASDECFMTGQTLHVTGGLTLRRNPTAAEIAASVQAATR</sequence>
<evidence type="ECO:0000256" key="2">
    <source>
        <dbReference type="ARBA" id="ARBA00023002"/>
    </source>
</evidence>
<comment type="similarity">
    <text evidence="1">Belongs to the short-chain dehydrogenases/reductases (SDR) family.</text>
</comment>
<organism evidence="3 4">
    <name type="scientific">Paraburkholderia atlantica</name>
    <dbReference type="NCBI Taxonomy" id="2654982"/>
    <lineage>
        <taxon>Bacteria</taxon>
        <taxon>Pseudomonadati</taxon>
        <taxon>Pseudomonadota</taxon>
        <taxon>Betaproteobacteria</taxon>
        <taxon>Burkholderiales</taxon>
        <taxon>Burkholderiaceae</taxon>
        <taxon>Paraburkholderia</taxon>
    </lineage>
</organism>